<evidence type="ECO:0000256" key="1">
    <source>
        <dbReference type="ARBA" id="ARBA00004994"/>
    </source>
</evidence>
<evidence type="ECO:0000256" key="6">
    <source>
        <dbReference type="ARBA" id="ARBA00048793"/>
    </source>
</evidence>
<dbReference type="Pfam" id="PF08546">
    <property type="entry name" value="ApbA_C"/>
    <property type="match status" value="1"/>
</dbReference>
<dbReference type="InterPro" id="IPR013328">
    <property type="entry name" value="6PGD_dom2"/>
</dbReference>
<comment type="pathway">
    <text evidence="1">Cofactor biosynthesis; (R)-pantothenate biosynthesis; (R)-pantoate from 3-methyl-2-oxobutanoate: step 2/2.</text>
</comment>
<evidence type="ECO:0000256" key="5">
    <source>
        <dbReference type="ARBA" id="ARBA00032024"/>
    </source>
</evidence>
<dbReference type="GO" id="GO:0008677">
    <property type="term" value="F:2-dehydropantoate 2-reductase activity"/>
    <property type="evidence" value="ECO:0007669"/>
    <property type="project" value="UniProtKB-EC"/>
</dbReference>
<dbReference type="InterPro" id="IPR013752">
    <property type="entry name" value="KPA_reductase"/>
</dbReference>
<dbReference type="EMBL" id="JAVDQZ010000006">
    <property type="protein sequence ID" value="MDR6428032.1"/>
    <property type="molecule type" value="Genomic_DNA"/>
</dbReference>
<dbReference type="Proteomes" id="UP001184828">
    <property type="component" value="Unassembled WGS sequence"/>
</dbReference>
<evidence type="ECO:0000256" key="3">
    <source>
        <dbReference type="ARBA" id="ARBA00019465"/>
    </source>
</evidence>
<gene>
    <name evidence="9" type="ORF">J2738_004187</name>
</gene>
<organism evidence="9 10">
    <name type="scientific">Variovorax paradoxus</name>
    <dbReference type="NCBI Taxonomy" id="34073"/>
    <lineage>
        <taxon>Bacteria</taxon>
        <taxon>Pseudomonadati</taxon>
        <taxon>Pseudomonadota</taxon>
        <taxon>Betaproteobacteria</taxon>
        <taxon>Burkholderiales</taxon>
        <taxon>Comamonadaceae</taxon>
        <taxon>Variovorax</taxon>
    </lineage>
</organism>
<sequence length="284" mass="29985">MNTTDGLIQAPVAQVSDDPAALGPQDLVVIAVKGPALPAVARSMGPLLGPQTVVLPAMNGVPWWFCEGLPGFEHPLQSVDPGGSIAASIPFEQIVGCVVHASTFSLAPGLVQHKMGQSLIVGEPRGGHSDRAERIADLLAHAGFDLTHSKNVRYDVWYKLWGNLTMNPVSAITGATIDRILGDSMVRSFCSRAMQEASAVGARIGCAIEQSPEDRHAVTAKLGAFKTSMLQDVEAGREIELDGIVTAVQEIAQRLGEPTPSIDALLGLTRLFGQTHGLYPRAAT</sequence>
<dbReference type="Gene3D" id="1.10.1040.10">
    <property type="entry name" value="N-(1-d-carboxylethyl)-l-norvaline Dehydrogenase, domain 2"/>
    <property type="match status" value="1"/>
</dbReference>
<dbReference type="Pfam" id="PF02558">
    <property type="entry name" value="ApbA"/>
    <property type="match status" value="1"/>
</dbReference>
<dbReference type="EC" id="1.1.1.169" evidence="2"/>
<dbReference type="FunFam" id="1.10.1040.10:FF:000017">
    <property type="entry name" value="2-dehydropantoate 2-reductase"/>
    <property type="match status" value="1"/>
</dbReference>
<evidence type="ECO:0000259" key="8">
    <source>
        <dbReference type="Pfam" id="PF08546"/>
    </source>
</evidence>
<dbReference type="InterPro" id="IPR008927">
    <property type="entry name" value="6-PGluconate_DH-like_C_sf"/>
</dbReference>
<dbReference type="GO" id="GO:0015940">
    <property type="term" value="P:pantothenate biosynthetic process"/>
    <property type="evidence" value="ECO:0007669"/>
    <property type="project" value="UniProtKB-KW"/>
</dbReference>
<proteinExistence type="predicted"/>
<dbReference type="AlphaFoldDB" id="A0AAE3Y1Y0"/>
<feature type="domain" description="Ketopantoate reductase C-terminal" evidence="8">
    <location>
        <begin position="151"/>
        <end position="270"/>
    </location>
</feature>
<evidence type="ECO:0000259" key="7">
    <source>
        <dbReference type="Pfam" id="PF02558"/>
    </source>
</evidence>
<feature type="domain" description="Ketopantoate reductase N-terminal" evidence="7">
    <location>
        <begin position="9"/>
        <end position="124"/>
    </location>
</feature>
<comment type="caution">
    <text evidence="9">The sequence shown here is derived from an EMBL/GenBank/DDBJ whole genome shotgun (WGS) entry which is preliminary data.</text>
</comment>
<evidence type="ECO:0000313" key="10">
    <source>
        <dbReference type="Proteomes" id="UP001184828"/>
    </source>
</evidence>
<evidence type="ECO:0000313" key="9">
    <source>
        <dbReference type="EMBL" id="MDR6428032.1"/>
    </source>
</evidence>
<protein>
    <recommendedName>
        <fullName evidence="3">2-dehydropantoate 2-reductase</fullName>
        <ecNumber evidence="2">1.1.1.169</ecNumber>
    </recommendedName>
    <alternativeName>
        <fullName evidence="5">Ketopantoate reductase</fullName>
    </alternativeName>
</protein>
<keyword evidence="9" id="KW-0560">Oxidoreductase</keyword>
<dbReference type="InterPro" id="IPR013332">
    <property type="entry name" value="KPR_N"/>
</dbReference>
<dbReference type="InterPro" id="IPR036291">
    <property type="entry name" value="NAD(P)-bd_dom_sf"/>
</dbReference>
<dbReference type="PANTHER" id="PTHR21708">
    <property type="entry name" value="PROBABLE 2-DEHYDROPANTOATE 2-REDUCTASE"/>
    <property type="match status" value="1"/>
</dbReference>
<dbReference type="SUPFAM" id="SSF51735">
    <property type="entry name" value="NAD(P)-binding Rossmann-fold domains"/>
    <property type="match status" value="1"/>
</dbReference>
<dbReference type="InterPro" id="IPR051402">
    <property type="entry name" value="KPR-Related"/>
</dbReference>
<dbReference type="SUPFAM" id="SSF48179">
    <property type="entry name" value="6-phosphogluconate dehydrogenase C-terminal domain-like"/>
    <property type="match status" value="1"/>
</dbReference>
<dbReference type="NCBIfam" id="NF005089">
    <property type="entry name" value="PRK06522.1-4"/>
    <property type="match status" value="1"/>
</dbReference>
<evidence type="ECO:0000256" key="4">
    <source>
        <dbReference type="ARBA" id="ARBA00022655"/>
    </source>
</evidence>
<dbReference type="PANTHER" id="PTHR21708:SF45">
    <property type="entry name" value="2-DEHYDROPANTOATE 2-REDUCTASE"/>
    <property type="match status" value="1"/>
</dbReference>
<name>A0AAE3Y1Y0_VARPD</name>
<evidence type="ECO:0000256" key="2">
    <source>
        <dbReference type="ARBA" id="ARBA00013014"/>
    </source>
</evidence>
<comment type="catalytic activity">
    <reaction evidence="6">
        <text>(R)-pantoate + NADP(+) = 2-dehydropantoate + NADPH + H(+)</text>
        <dbReference type="Rhea" id="RHEA:16233"/>
        <dbReference type="ChEBI" id="CHEBI:11561"/>
        <dbReference type="ChEBI" id="CHEBI:15378"/>
        <dbReference type="ChEBI" id="CHEBI:15980"/>
        <dbReference type="ChEBI" id="CHEBI:57783"/>
        <dbReference type="ChEBI" id="CHEBI:58349"/>
        <dbReference type="EC" id="1.1.1.169"/>
    </reaction>
</comment>
<accession>A0AAE3Y1Y0</accession>
<keyword evidence="4" id="KW-0566">Pantothenate biosynthesis</keyword>
<dbReference type="GO" id="GO:0005737">
    <property type="term" value="C:cytoplasm"/>
    <property type="evidence" value="ECO:0007669"/>
    <property type="project" value="TreeGrafter"/>
</dbReference>
<reference evidence="9" key="1">
    <citation type="submission" date="2023-07" db="EMBL/GenBank/DDBJ databases">
        <title>Sorghum-associated microbial communities from plants grown in Nebraska, USA.</title>
        <authorList>
            <person name="Schachtman D."/>
        </authorList>
    </citation>
    <scope>NUCLEOTIDE SEQUENCE</scope>
    <source>
        <strain evidence="9">DS2114</strain>
    </source>
</reference>
<dbReference type="Gene3D" id="3.40.50.720">
    <property type="entry name" value="NAD(P)-binding Rossmann-like Domain"/>
    <property type="match status" value="1"/>
</dbReference>